<dbReference type="InterPro" id="IPR006015">
    <property type="entry name" value="Universal_stress_UspA"/>
</dbReference>
<dbReference type="CDD" id="cd23659">
    <property type="entry name" value="USP_At3g01520-like"/>
    <property type="match status" value="1"/>
</dbReference>
<protein>
    <submittedName>
        <fullName evidence="3">Universal stress protein</fullName>
    </submittedName>
</protein>
<sequence>MQKILIAVDGSELSLDAVRHALALRRQGLEAEFVLANVQEPASLYELLTIRDPERVQGMTASAGDHLLERARELCNAAGASYECEIASGDPAHTLLDIAERFSCDAIIVGARGHGGLLGTHLGSVSQVLAETSSIPVTVVKHAAFDAAGEFARHDTSRPADPEVVIGLA</sequence>
<dbReference type="PANTHER" id="PTHR31964">
    <property type="entry name" value="ADENINE NUCLEOTIDE ALPHA HYDROLASES-LIKE SUPERFAMILY PROTEIN"/>
    <property type="match status" value="1"/>
</dbReference>
<dbReference type="EMBL" id="JADWYS010000001">
    <property type="protein sequence ID" value="MBG9389387.1"/>
    <property type="molecule type" value="Genomic_DNA"/>
</dbReference>
<comment type="caution">
    <text evidence="3">The sequence shown here is derived from an EMBL/GenBank/DDBJ whole genome shotgun (WGS) entry which is preliminary data.</text>
</comment>
<organism evidence="3 4">
    <name type="scientific">Caenimonas aquaedulcis</name>
    <dbReference type="NCBI Taxonomy" id="2793270"/>
    <lineage>
        <taxon>Bacteria</taxon>
        <taxon>Pseudomonadati</taxon>
        <taxon>Pseudomonadota</taxon>
        <taxon>Betaproteobacteria</taxon>
        <taxon>Burkholderiales</taxon>
        <taxon>Comamonadaceae</taxon>
        <taxon>Caenimonas</taxon>
    </lineage>
</organism>
<dbReference type="InterPro" id="IPR014729">
    <property type="entry name" value="Rossmann-like_a/b/a_fold"/>
</dbReference>
<dbReference type="RefSeq" id="WP_196987186.1">
    <property type="nucleotide sequence ID" value="NZ_JADWYS010000001.1"/>
</dbReference>
<dbReference type="InterPro" id="IPR006016">
    <property type="entry name" value="UspA"/>
</dbReference>
<dbReference type="Proteomes" id="UP000651050">
    <property type="component" value="Unassembled WGS sequence"/>
</dbReference>
<name>A0A931MHX4_9BURK</name>
<reference evidence="3" key="1">
    <citation type="submission" date="2020-11" db="EMBL/GenBank/DDBJ databases">
        <title>Bacterial whole genome sequence for Caenimonas sp. DR4.4.</title>
        <authorList>
            <person name="Le V."/>
            <person name="Ko S.-R."/>
            <person name="Ahn C.-Y."/>
            <person name="Oh H.-M."/>
        </authorList>
    </citation>
    <scope>NUCLEOTIDE SEQUENCE</scope>
    <source>
        <strain evidence="3">DR4.4</strain>
    </source>
</reference>
<dbReference type="Pfam" id="PF00582">
    <property type="entry name" value="Usp"/>
    <property type="match status" value="1"/>
</dbReference>
<dbReference type="SUPFAM" id="SSF52402">
    <property type="entry name" value="Adenine nucleotide alpha hydrolases-like"/>
    <property type="match status" value="1"/>
</dbReference>
<proteinExistence type="inferred from homology"/>
<evidence type="ECO:0000256" key="1">
    <source>
        <dbReference type="ARBA" id="ARBA00008791"/>
    </source>
</evidence>
<feature type="domain" description="UspA" evidence="2">
    <location>
        <begin position="1"/>
        <end position="141"/>
    </location>
</feature>
<keyword evidence="4" id="KW-1185">Reference proteome</keyword>
<gene>
    <name evidence="3" type="ORF">I5803_15255</name>
</gene>
<evidence type="ECO:0000313" key="4">
    <source>
        <dbReference type="Proteomes" id="UP000651050"/>
    </source>
</evidence>
<dbReference type="PRINTS" id="PR01438">
    <property type="entry name" value="UNVRSLSTRESS"/>
</dbReference>
<accession>A0A931MHX4</accession>
<evidence type="ECO:0000313" key="3">
    <source>
        <dbReference type="EMBL" id="MBG9389387.1"/>
    </source>
</evidence>
<dbReference type="PANTHER" id="PTHR31964:SF113">
    <property type="entry name" value="USPA DOMAIN-CONTAINING PROTEIN"/>
    <property type="match status" value="1"/>
</dbReference>
<dbReference type="AlphaFoldDB" id="A0A931MHX4"/>
<evidence type="ECO:0000259" key="2">
    <source>
        <dbReference type="Pfam" id="PF00582"/>
    </source>
</evidence>
<comment type="similarity">
    <text evidence="1">Belongs to the universal stress protein A family.</text>
</comment>
<dbReference type="Gene3D" id="3.40.50.620">
    <property type="entry name" value="HUPs"/>
    <property type="match status" value="1"/>
</dbReference>